<organism evidence="1 2">
    <name type="scientific">Rhizoctonia solani</name>
    <dbReference type="NCBI Taxonomy" id="456999"/>
    <lineage>
        <taxon>Eukaryota</taxon>
        <taxon>Fungi</taxon>
        <taxon>Dikarya</taxon>
        <taxon>Basidiomycota</taxon>
        <taxon>Agaricomycotina</taxon>
        <taxon>Agaricomycetes</taxon>
        <taxon>Cantharellales</taxon>
        <taxon>Ceratobasidiaceae</taxon>
        <taxon>Rhizoctonia</taxon>
    </lineage>
</organism>
<dbReference type="PANTHER" id="PTHR14187">
    <property type="entry name" value="ALPHA KINASE/ELONGATION FACTOR 2 KINASE"/>
    <property type="match status" value="1"/>
</dbReference>
<accession>A0A0K6FLX0</accession>
<dbReference type="CDD" id="cd10170">
    <property type="entry name" value="ASKHA_NBD_HSP70"/>
    <property type="match status" value="1"/>
</dbReference>
<name>A0A0K6FLX0_9AGAM</name>
<gene>
    <name evidence="1" type="ORF">RSOLAG22IIIB_07231</name>
</gene>
<dbReference type="InterPro" id="IPR043129">
    <property type="entry name" value="ATPase_NBD"/>
</dbReference>
<reference evidence="1 2" key="1">
    <citation type="submission" date="2015-07" db="EMBL/GenBank/DDBJ databases">
        <authorList>
            <person name="Noorani M."/>
        </authorList>
    </citation>
    <scope>NUCLEOTIDE SEQUENCE [LARGE SCALE GENOMIC DNA]</scope>
    <source>
        <strain evidence="1">BBA 69670</strain>
    </source>
</reference>
<evidence type="ECO:0000313" key="1">
    <source>
        <dbReference type="EMBL" id="CUA67153.1"/>
    </source>
</evidence>
<protein>
    <submittedName>
        <fullName evidence="1">Uncharacterized protein</fullName>
    </submittedName>
</protein>
<proteinExistence type="predicted"/>
<dbReference type="Proteomes" id="UP000044841">
    <property type="component" value="Unassembled WGS sequence"/>
</dbReference>
<dbReference type="PANTHER" id="PTHR14187:SF5">
    <property type="entry name" value="HEAT SHOCK 70 KDA PROTEIN 12A"/>
    <property type="match status" value="1"/>
</dbReference>
<dbReference type="SUPFAM" id="SSF53067">
    <property type="entry name" value="Actin-like ATPase domain"/>
    <property type="match status" value="1"/>
</dbReference>
<dbReference type="AlphaFoldDB" id="A0A0K6FLX0"/>
<dbReference type="EMBL" id="CYGV01000025">
    <property type="protein sequence ID" value="CUA67153.1"/>
    <property type="molecule type" value="Genomic_DNA"/>
</dbReference>
<evidence type="ECO:0000313" key="2">
    <source>
        <dbReference type="Proteomes" id="UP000044841"/>
    </source>
</evidence>
<keyword evidence="2" id="KW-1185">Reference proteome</keyword>
<sequence>MSFGAEAIAQQARENAEDNDWTLAKRFKLHLHPPEMRAKHSIKLEHFKLGQILLCATQGYVLSFSDQVKSDTMVQKNRQILPCATQGSTVDTTIYSIVETRPFLELAEKRDSACVQAGGLYVDDAVERYLEDILTRAGMNAEDIKESLTNADINVRRGVMTIQNPTPKRFFDYCVKAIIKSLDDQVKGANVSHILLVGGFGDSPFLQSQLREHFQPGIQLTTANDYTSKAVAEGAIMWNTMTSVFTRAPNWSYGIQGYVRFDSYSSDHRERTTFTTPDGYEKVNGVWCEIVKKGVPLNVNAVCRQSFFRTYSTPHPNLESIEIALFSYSGNDQPKWLRSKGGSLLRGFENVCLITADLRSLGGALEAKIGPRGTYWGLLFWVCVRFGDTEISAYLEWEEAGETRTGPISIIPQEVSWA</sequence>